<dbReference type="Proteomes" id="UP000198531">
    <property type="component" value="Unassembled WGS sequence"/>
</dbReference>
<evidence type="ECO:0008006" key="3">
    <source>
        <dbReference type="Google" id="ProtNLM"/>
    </source>
</evidence>
<evidence type="ECO:0000313" key="1">
    <source>
        <dbReference type="EMBL" id="SFR66101.1"/>
    </source>
</evidence>
<dbReference type="Pfam" id="PF24441">
    <property type="entry name" value="DUF7560"/>
    <property type="match status" value="1"/>
</dbReference>
<dbReference type="RefSeq" id="WP_177232672.1">
    <property type="nucleotide sequence ID" value="NZ_FOYT01000003.1"/>
</dbReference>
<dbReference type="AlphaFoldDB" id="A0A1I6IHH5"/>
<organism evidence="1 2">
    <name type="scientific">Halogeometricum rufum</name>
    <dbReference type="NCBI Taxonomy" id="553469"/>
    <lineage>
        <taxon>Archaea</taxon>
        <taxon>Methanobacteriati</taxon>
        <taxon>Methanobacteriota</taxon>
        <taxon>Stenosarchaea group</taxon>
        <taxon>Halobacteria</taxon>
        <taxon>Halobacteriales</taxon>
        <taxon>Haloferacaceae</taxon>
        <taxon>Halogeometricum</taxon>
    </lineage>
</organism>
<dbReference type="EMBL" id="FOYT01000003">
    <property type="protein sequence ID" value="SFR66101.1"/>
    <property type="molecule type" value="Genomic_DNA"/>
</dbReference>
<name>A0A1I6IHH5_9EURY</name>
<sequence>MSCENDGDYTFRCPECDEALEVNDSMKTALVERGCVLCGAPVTSDAFTVVSSTDCP</sequence>
<proteinExistence type="predicted"/>
<evidence type="ECO:0000313" key="2">
    <source>
        <dbReference type="Proteomes" id="UP000198531"/>
    </source>
</evidence>
<dbReference type="OrthoDB" id="284396at2157"/>
<accession>A0A1I6IHH5</accession>
<keyword evidence="2" id="KW-1185">Reference proteome</keyword>
<dbReference type="InterPro" id="IPR055982">
    <property type="entry name" value="DUF7560"/>
</dbReference>
<reference evidence="2" key="1">
    <citation type="submission" date="2016-10" db="EMBL/GenBank/DDBJ databases">
        <authorList>
            <person name="Varghese N."/>
            <person name="Submissions S."/>
        </authorList>
    </citation>
    <scope>NUCLEOTIDE SEQUENCE [LARGE SCALE GENOMIC DNA]</scope>
    <source>
        <strain evidence="2">CGMCC 1.7736</strain>
    </source>
</reference>
<protein>
    <recommendedName>
        <fullName evidence="3">Regulatory protein, FmdB family</fullName>
    </recommendedName>
</protein>
<gene>
    <name evidence="1" type="ORF">SAMN04487947_3262</name>
</gene>
<dbReference type="STRING" id="553469.SAMN04487947_3262"/>